<comment type="caution">
    <text evidence="3">The sequence shown here is derived from an EMBL/GenBank/DDBJ whole genome shotgun (WGS) entry which is preliminary data.</text>
</comment>
<protein>
    <recommendedName>
        <fullName evidence="2">Transposase MuDR plant domain-containing protein</fullName>
    </recommendedName>
</protein>
<gene>
    <name evidence="3" type="ORF">Sradi_5282400</name>
</gene>
<accession>A0AAW2LM15</accession>
<evidence type="ECO:0000256" key="1">
    <source>
        <dbReference type="SAM" id="MobiDB-lite"/>
    </source>
</evidence>
<dbReference type="InterPro" id="IPR004332">
    <property type="entry name" value="Transposase_MuDR"/>
</dbReference>
<name>A0AAW2LM15_SESRA</name>
<dbReference type="EMBL" id="JACGWJ010000024">
    <property type="protein sequence ID" value="KAL0320209.1"/>
    <property type="molecule type" value="Genomic_DNA"/>
</dbReference>
<evidence type="ECO:0000259" key="2">
    <source>
        <dbReference type="Pfam" id="PF03108"/>
    </source>
</evidence>
<proteinExistence type="predicted"/>
<dbReference type="AlphaFoldDB" id="A0AAW2LM15"/>
<feature type="compositionally biased region" description="Basic residues" evidence="1">
    <location>
        <begin position="273"/>
        <end position="283"/>
    </location>
</feature>
<reference evidence="3" key="1">
    <citation type="submission" date="2020-06" db="EMBL/GenBank/DDBJ databases">
        <authorList>
            <person name="Li T."/>
            <person name="Hu X."/>
            <person name="Zhang T."/>
            <person name="Song X."/>
            <person name="Zhang H."/>
            <person name="Dai N."/>
            <person name="Sheng W."/>
            <person name="Hou X."/>
            <person name="Wei L."/>
        </authorList>
    </citation>
    <scope>NUCLEOTIDE SEQUENCE</scope>
    <source>
        <strain evidence="3">G02</strain>
        <tissue evidence="3">Leaf</tissue>
    </source>
</reference>
<evidence type="ECO:0000313" key="3">
    <source>
        <dbReference type="EMBL" id="KAL0320209.1"/>
    </source>
</evidence>
<feature type="region of interest" description="Disordered" evidence="1">
    <location>
        <begin position="336"/>
        <end position="440"/>
    </location>
</feature>
<feature type="compositionally biased region" description="Polar residues" evidence="1">
    <location>
        <begin position="391"/>
        <end position="401"/>
    </location>
</feature>
<dbReference type="PANTHER" id="PTHR31973">
    <property type="entry name" value="POLYPROTEIN, PUTATIVE-RELATED"/>
    <property type="match status" value="1"/>
</dbReference>
<sequence length="440" mass="49690">MRNEKTRVTGHCSVKDCPWRIHASPLADGVTFHIKTYVPNHTCVRSYATGEASPEWIAEKIENVLRENPGMKPRGIRNELKKFGVNPQYMQIYRARKKAMESIEGSYAESFGKLPYYAKIVLANNERSVVTLQCDVDESESIPHAPVFKRFFLGLSALRDGFLEGGWWKPSMKFVPNAVNRRCARHIYANFRGQFAGAALKRVWDVSGIPCKHAALGISHRRESLESFCDSRFFKENYMKAYSYCIHPVPDPTFWPQDLEVEPTNLLPPIVRRMPHRPKKNRRKEPSEAPNVARRSNMVRCKVCNDLGHNKRTCLVSQHKGKDLELDVPLAQLASRKRKIKGSSSQSVASTKTNKKTKAKSLFQPVPKPPISSSQPLPNTEHGPSMHVAGSASQPPSNSGATYLPPSFWRGLGVSPQREIRSKNNKDAKEVNPYEACKQQ</sequence>
<organism evidence="3">
    <name type="scientific">Sesamum radiatum</name>
    <name type="common">Black benniseed</name>
    <dbReference type="NCBI Taxonomy" id="300843"/>
    <lineage>
        <taxon>Eukaryota</taxon>
        <taxon>Viridiplantae</taxon>
        <taxon>Streptophyta</taxon>
        <taxon>Embryophyta</taxon>
        <taxon>Tracheophyta</taxon>
        <taxon>Spermatophyta</taxon>
        <taxon>Magnoliopsida</taxon>
        <taxon>eudicotyledons</taxon>
        <taxon>Gunneridae</taxon>
        <taxon>Pentapetalae</taxon>
        <taxon>asterids</taxon>
        <taxon>lamiids</taxon>
        <taxon>Lamiales</taxon>
        <taxon>Pedaliaceae</taxon>
        <taxon>Sesamum</taxon>
    </lineage>
</organism>
<dbReference type="PANTHER" id="PTHR31973:SF187">
    <property type="entry name" value="MUTATOR TRANSPOSASE MUDRA PROTEIN"/>
    <property type="match status" value="1"/>
</dbReference>
<feature type="compositionally biased region" description="Basic and acidic residues" evidence="1">
    <location>
        <begin position="418"/>
        <end position="432"/>
    </location>
</feature>
<feature type="domain" description="Transposase MuDR plant" evidence="2">
    <location>
        <begin position="2"/>
        <end position="34"/>
    </location>
</feature>
<feature type="region of interest" description="Disordered" evidence="1">
    <location>
        <begin position="271"/>
        <end position="294"/>
    </location>
</feature>
<reference evidence="3" key="2">
    <citation type="journal article" date="2024" name="Plant">
        <title>Genomic evolution and insights into agronomic trait innovations of Sesamum species.</title>
        <authorList>
            <person name="Miao H."/>
            <person name="Wang L."/>
            <person name="Qu L."/>
            <person name="Liu H."/>
            <person name="Sun Y."/>
            <person name="Le M."/>
            <person name="Wang Q."/>
            <person name="Wei S."/>
            <person name="Zheng Y."/>
            <person name="Lin W."/>
            <person name="Duan Y."/>
            <person name="Cao H."/>
            <person name="Xiong S."/>
            <person name="Wang X."/>
            <person name="Wei L."/>
            <person name="Li C."/>
            <person name="Ma Q."/>
            <person name="Ju M."/>
            <person name="Zhao R."/>
            <person name="Li G."/>
            <person name="Mu C."/>
            <person name="Tian Q."/>
            <person name="Mei H."/>
            <person name="Zhang T."/>
            <person name="Gao T."/>
            <person name="Zhang H."/>
        </authorList>
    </citation>
    <scope>NUCLEOTIDE SEQUENCE</scope>
    <source>
        <strain evidence="3">G02</strain>
    </source>
</reference>
<dbReference type="Pfam" id="PF03108">
    <property type="entry name" value="DBD_Tnp_Mut"/>
    <property type="match status" value="1"/>
</dbReference>